<dbReference type="OrthoDB" id="347435at2759"/>
<dbReference type="GO" id="GO:0016787">
    <property type="term" value="F:hydrolase activity"/>
    <property type="evidence" value="ECO:0007669"/>
    <property type="project" value="UniProtKB-KW"/>
</dbReference>
<evidence type="ECO:0000259" key="1">
    <source>
        <dbReference type="Pfam" id="PF00485"/>
    </source>
</evidence>
<keyword evidence="2" id="KW-0378">Hydrolase</keyword>
<dbReference type="FunCoup" id="A0A4S2N1B9">
    <property type="interactions" value="315"/>
</dbReference>
<proteinExistence type="predicted"/>
<dbReference type="Gene3D" id="3.40.50.300">
    <property type="entry name" value="P-loop containing nucleotide triphosphate hydrolases"/>
    <property type="match status" value="1"/>
</dbReference>
<dbReference type="InterPro" id="IPR006083">
    <property type="entry name" value="PRK/URK"/>
</dbReference>
<dbReference type="Proteomes" id="UP000298138">
    <property type="component" value="Unassembled WGS sequence"/>
</dbReference>
<keyword evidence="3" id="KW-1185">Reference proteome</keyword>
<evidence type="ECO:0000313" key="3">
    <source>
        <dbReference type="Proteomes" id="UP000298138"/>
    </source>
</evidence>
<dbReference type="AlphaFoldDB" id="A0A4S2N1B9"/>
<dbReference type="GO" id="GO:0016301">
    <property type="term" value="F:kinase activity"/>
    <property type="evidence" value="ECO:0007669"/>
    <property type="project" value="InterPro"/>
</dbReference>
<gene>
    <name evidence="2" type="ORF">EX30DRAFT_328690</name>
</gene>
<dbReference type="EMBL" id="ML220114">
    <property type="protein sequence ID" value="TGZ82837.1"/>
    <property type="molecule type" value="Genomic_DNA"/>
</dbReference>
<dbReference type="InterPro" id="IPR027417">
    <property type="entry name" value="P-loop_NTPase"/>
</dbReference>
<reference evidence="2 3" key="1">
    <citation type="submission" date="2019-04" db="EMBL/GenBank/DDBJ databases">
        <title>Comparative genomics and transcriptomics to analyze fruiting body development in filamentous ascomycetes.</title>
        <authorList>
            <consortium name="DOE Joint Genome Institute"/>
            <person name="Lutkenhaus R."/>
            <person name="Traeger S."/>
            <person name="Breuer J."/>
            <person name="Kuo A."/>
            <person name="Lipzen A."/>
            <person name="Pangilinan J."/>
            <person name="Dilworth D."/>
            <person name="Sandor L."/>
            <person name="Poggeler S."/>
            <person name="Barry K."/>
            <person name="Grigoriev I.V."/>
            <person name="Nowrousian M."/>
        </authorList>
    </citation>
    <scope>NUCLEOTIDE SEQUENCE [LARGE SCALE GENOMIC DNA]</scope>
    <source>
        <strain evidence="2 3">CBS 389.68</strain>
    </source>
</reference>
<dbReference type="Pfam" id="PF00485">
    <property type="entry name" value="PRK"/>
    <property type="match status" value="1"/>
</dbReference>
<dbReference type="SUPFAM" id="SSF52540">
    <property type="entry name" value="P-loop containing nucleoside triphosphate hydrolases"/>
    <property type="match status" value="1"/>
</dbReference>
<organism evidence="2 3">
    <name type="scientific">Ascodesmis nigricans</name>
    <dbReference type="NCBI Taxonomy" id="341454"/>
    <lineage>
        <taxon>Eukaryota</taxon>
        <taxon>Fungi</taxon>
        <taxon>Dikarya</taxon>
        <taxon>Ascomycota</taxon>
        <taxon>Pezizomycotina</taxon>
        <taxon>Pezizomycetes</taxon>
        <taxon>Pezizales</taxon>
        <taxon>Ascodesmidaceae</taxon>
        <taxon>Ascodesmis</taxon>
    </lineage>
</organism>
<sequence length="284" mass="32050">MSRPTLLSAITTFLHPLFTHNSSTRPFILGISGPQGSGKSTAASNISTHFTSAPHNLRVVILSIDDLYQPFPVLQSLAAKNPLWRTRGLPGTHDVKLGVEVLQKLKRGEEVRVPRFDKSRHNGRGDRVEVELWEKVVGRVDLVVLEGWCVGFRALGETKGERLREAEGKWGEGVVEVDRALEEYDELWSMIDHLVHIDAQDLSFVYDWRLEQEHWLIKEKGMGMTDDQVRQFVDGYMSGYELYGESLRNGALKGKGKKQLRVTIDKARDVVDVAVLENVFESSV</sequence>
<dbReference type="STRING" id="341454.A0A4S2N1B9"/>
<accession>A0A4S2N1B9</accession>
<evidence type="ECO:0000313" key="2">
    <source>
        <dbReference type="EMBL" id="TGZ82837.1"/>
    </source>
</evidence>
<dbReference type="InParanoid" id="A0A4S2N1B9"/>
<feature type="domain" description="Phosphoribulokinase/uridine kinase" evidence="1">
    <location>
        <begin position="28"/>
        <end position="147"/>
    </location>
</feature>
<dbReference type="PRINTS" id="PR00988">
    <property type="entry name" value="URIDINKINASE"/>
</dbReference>
<protein>
    <submittedName>
        <fullName evidence="2">P-loop containing nucleoside triphosphate hydrolase protein</fullName>
    </submittedName>
</protein>
<name>A0A4S2N1B9_9PEZI</name>
<dbReference type="PANTHER" id="PTHR10285">
    <property type="entry name" value="URIDINE KINASE"/>
    <property type="match status" value="1"/>
</dbReference>
<dbReference type="GO" id="GO:0005524">
    <property type="term" value="F:ATP binding"/>
    <property type="evidence" value="ECO:0007669"/>
    <property type="project" value="InterPro"/>
</dbReference>